<evidence type="ECO:0000256" key="2">
    <source>
        <dbReference type="ARBA" id="ARBA00022737"/>
    </source>
</evidence>
<proteinExistence type="inferred from homology"/>
<organism evidence="6 7">
    <name type="scientific">Galemys pyrenaicus</name>
    <name type="common">Iberian desman</name>
    <name type="synonym">Pyrenean desman</name>
    <dbReference type="NCBI Taxonomy" id="202257"/>
    <lineage>
        <taxon>Eukaryota</taxon>
        <taxon>Metazoa</taxon>
        <taxon>Chordata</taxon>
        <taxon>Craniata</taxon>
        <taxon>Vertebrata</taxon>
        <taxon>Euteleostomi</taxon>
        <taxon>Mammalia</taxon>
        <taxon>Eutheria</taxon>
        <taxon>Laurasiatheria</taxon>
        <taxon>Eulipotyphla</taxon>
        <taxon>Talpidae</taxon>
        <taxon>Galemys</taxon>
    </lineage>
</organism>
<feature type="region of interest" description="Disordered" evidence="5">
    <location>
        <begin position="561"/>
        <end position="592"/>
    </location>
</feature>
<dbReference type="EMBL" id="JAGFMF010011852">
    <property type="protein sequence ID" value="KAG8511228.1"/>
    <property type="molecule type" value="Genomic_DNA"/>
</dbReference>
<keyword evidence="2 4" id="KW-0677">Repeat</keyword>
<comment type="domain">
    <text evidence="4">A pair of annexin repeats may form one binding site for calcium and phospholipid.</text>
</comment>
<keyword evidence="4" id="KW-0106">Calcium</keyword>
<gene>
    <name evidence="6" type="ORF">J0S82_013795</name>
</gene>
<feature type="region of interest" description="Disordered" evidence="5">
    <location>
        <begin position="1616"/>
        <end position="1642"/>
    </location>
</feature>
<comment type="caution">
    <text evidence="6">The sequence shown here is derived from an EMBL/GenBank/DDBJ whole genome shotgun (WGS) entry which is preliminary data.</text>
</comment>
<protein>
    <recommendedName>
        <fullName evidence="4">Annexin</fullName>
    </recommendedName>
</protein>
<dbReference type="InterPro" id="IPR018252">
    <property type="entry name" value="Annexin_repeat_CS"/>
</dbReference>
<evidence type="ECO:0000256" key="1">
    <source>
        <dbReference type="ARBA" id="ARBA00007831"/>
    </source>
</evidence>
<feature type="compositionally biased region" description="Low complexity" evidence="5">
    <location>
        <begin position="1708"/>
        <end position="1726"/>
    </location>
</feature>
<evidence type="ECO:0000313" key="6">
    <source>
        <dbReference type="EMBL" id="KAG8511228.1"/>
    </source>
</evidence>
<feature type="region of interest" description="Disordered" evidence="5">
    <location>
        <begin position="1883"/>
        <end position="1906"/>
    </location>
</feature>
<dbReference type="PROSITE" id="PS00223">
    <property type="entry name" value="ANNEXIN_1"/>
    <property type="match status" value="1"/>
</dbReference>
<dbReference type="GO" id="GO:0005544">
    <property type="term" value="F:calcium-dependent phospholipid binding"/>
    <property type="evidence" value="ECO:0007669"/>
    <property type="project" value="UniProtKB-KW"/>
</dbReference>
<feature type="region of interest" description="Disordered" evidence="5">
    <location>
        <begin position="1495"/>
        <end position="1531"/>
    </location>
</feature>
<feature type="compositionally biased region" description="Low complexity" evidence="5">
    <location>
        <begin position="1889"/>
        <end position="1900"/>
    </location>
</feature>
<evidence type="ECO:0000256" key="4">
    <source>
        <dbReference type="RuleBase" id="RU003540"/>
    </source>
</evidence>
<accession>A0A8J5ZZT8</accession>
<dbReference type="InterPro" id="IPR001464">
    <property type="entry name" value="Annexin"/>
</dbReference>
<dbReference type="GO" id="GO:0005737">
    <property type="term" value="C:cytoplasm"/>
    <property type="evidence" value="ECO:0007669"/>
    <property type="project" value="TreeGrafter"/>
</dbReference>
<feature type="region of interest" description="Disordered" evidence="5">
    <location>
        <begin position="1286"/>
        <end position="1448"/>
    </location>
</feature>
<dbReference type="GO" id="GO:0005886">
    <property type="term" value="C:plasma membrane"/>
    <property type="evidence" value="ECO:0007669"/>
    <property type="project" value="TreeGrafter"/>
</dbReference>
<feature type="compositionally biased region" description="Low complexity" evidence="5">
    <location>
        <begin position="1499"/>
        <end position="1524"/>
    </location>
</feature>
<sequence length="1906" mass="200762">VSGAGRPGGRAVGAAGAAGAAGAEGAGGRGTRALSSLAAPPDLRGHHGSGKAARPGAGGVGAPPRVPVLAAAGPWDARPAPAPPRPSAAPAPSSGGGPARSHFKRPEVACAPVLPERPRACRRAAFTERPRGAVLGGSLELAQKRVLVLALRALEICAKRRRESYVVVSECFVNAGSAPQTPARSWFQRSIGRTGLAEARPGGSGRTVSYELLGGSLAAGASRGVWLKVVKLEVTPEAVFNSRSPGCGLRGLELEACAGLLPAVGSGQQPGPRLLASTVTQAQWNAAVSQLPFLESSGKCKRPRVALLGLCFAPCWVLSSLSSLPAAQCGSLVLVGAPHCSTLAGPLLGFSAFLSLPDTITETSGTFGGFPVSPHPPCRSLRARGGRSGPAQRRAQREESQCVVEESQCVVSGSLGGAGFRSASESQMDAGEVFLTRPVEALSSAPPPPCSCGCSRQPSALSGPSPEPRALQGGATEGLGASHRRPVRARPRSETVILSSRGRMGWMGSDVGQGSGSAVRRPNAGESGGDRGDGARRGRCTKLPHLVGLSLAVGGQPSRCFGGSPPAGQRPRPRAARTQARAPRGTVSDFPGFDERADAEALRKAMKGLGTDEESILTLLTARSNAQRQEIAVAFKTLFGRDLLDDLKSELTGKFEKLIVALMKPSQLYDAYELKHALKGAGTDEKVLTEIIASRTPEELEVIKQVYEEDDLFSASHLLKASSLAQGTGGGGGGEHLCQSEYGSSLEDDVVGDTSGYYQRMLVVLLQANRDPDAGVDEAQVEQDAQALFQAGELKWGTDEEKFITIFGTRSHGQWPSSGDKGVCAPDRRNAFFLKRVTPCDRDFISYFTVFDKYMTISGFQIEETIDRETSGNLEQLLLAVVKSIRSVPAYLAETLYYAMKGAGTDDHTLIRVMVSRSETDLFNIRKEFRKNFGTSLHSMIETRVARGAQSCVLQGQLPGRGWLWAATHPLSRPSPLPTLTKTVFVLSLLAHSSPPLCCQPFLPSCLWPPCLALGRSSGKRPFPRLSRGVWNVCSAGSRLSKRQLGVRVLGWLQGSWRLACIPFKGRSDTAVLSRAEQNAAHPASVSEAEQSRCSASRAPWPEARVREPRVWKGVCLPASLAWGTAKRLCAPSSPPCPDLDACSGVAELPEEGENWTLETEKRLVFLLCHLLTLARCLHGALRQVLLMASNHSSCSPPSPLPVWAFHSALRPGLSTSLLTAVDKYTSLRVSVAHLACLMRWHLTRLLRTSGSLGNPDLHVRGVACFQPKEEGGENSAQAVHFREWKAESKAASADAPGAGRGREGRTVEERPIWIHAEKNRVGDGGREGPRAEKRELPARGGARGGRRGTRCSRFANPGPAEQARPRRRPGEPRRLLLRTCVRRWPRPAAPRGVSAAGGLSGAAAGAGPLGPREAGSVRSSRGSRWARPPAGGRREGAWPEVPGGRAAAAPAGRFGAPFWLRVTQGLFNARAGPRDAASGDAVVGADCVFWGVTPPRPGSSSSRRAAAPAPRYPGLRGGRTLSQGRGGGDLPYGFSSPPNGLLPSPRPYPAALQLRGWVGFKHRGRCPTVSCRTRLISPTPGKWAQAGISLHVLGEPWAHSGDTLPTILLHHDSVETPSEAEGTPRFSAGRTDALTTSESPGFSSLVPFRSVQRVLRGSDTHMSSAGHPTPSARPPASRWARGAPLRSSPPATITCSPPASGCTGRTPASASPVAPLSAPGQRAAPAPAPRCPRSFCSSYPWVPPRGPDTSVGVLNVAAPTPREAKGAARWSRLRRREGPRREQRPGRGRSAAPPGGDGGAPERRPRPRGCSEGQGTPASTEPDRAPHICQARGGCCGRCGGSSETPDAGPAATALGYRPDAAMVSRPTDLKALALEPSPLPLPPLHGASRPRPRLSAAAVSLLGR</sequence>
<feature type="compositionally biased region" description="Pro residues" evidence="5">
    <location>
        <begin position="80"/>
        <end position="89"/>
    </location>
</feature>
<dbReference type="GO" id="GO:0012506">
    <property type="term" value="C:vesicle membrane"/>
    <property type="evidence" value="ECO:0007669"/>
    <property type="project" value="TreeGrafter"/>
</dbReference>
<dbReference type="SMART" id="SM00335">
    <property type="entry name" value="ANX"/>
    <property type="match status" value="4"/>
</dbReference>
<dbReference type="GO" id="GO:0001786">
    <property type="term" value="F:phosphatidylserine binding"/>
    <property type="evidence" value="ECO:0007669"/>
    <property type="project" value="TreeGrafter"/>
</dbReference>
<keyword evidence="3 4" id="KW-0041">Annexin</keyword>
<evidence type="ECO:0000313" key="7">
    <source>
        <dbReference type="Proteomes" id="UP000700334"/>
    </source>
</evidence>
<dbReference type="GO" id="GO:0005509">
    <property type="term" value="F:calcium ion binding"/>
    <property type="evidence" value="ECO:0007669"/>
    <property type="project" value="InterPro"/>
</dbReference>
<dbReference type="PANTHER" id="PTHR10502:SF26">
    <property type="entry name" value="ANNEXIN A5"/>
    <property type="match status" value="1"/>
</dbReference>
<name>A0A8J5ZZT8_GALPY</name>
<feature type="compositionally biased region" description="Low complexity" evidence="5">
    <location>
        <begin position="12"/>
        <end position="21"/>
    </location>
</feature>
<feature type="compositionally biased region" description="Low complexity" evidence="5">
    <location>
        <begin position="566"/>
        <end position="586"/>
    </location>
</feature>
<dbReference type="OrthoDB" id="37886at2759"/>
<dbReference type="InterPro" id="IPR018502">
    <property type="entry name" value="Annexin_repeat"/>
</dbReference>
<reference evidence="6" key="1">
    <citation type="journal article" date="2021" name="Evol. Appl.">
        <title>The genome of the Pyrenean desman and the effects of bottlenecks and inbreeding on the genomic landscape of an endangered species.</title>
        <authorList>
            <person name="Escoda L."/>
            <person name="Castresana J."/>
        </authorList>
    </citation>
    <scope>NUCLEOTIDE SEQUENCE</scope>
    <source>
        <strain evidence="6">IBE-C5619</strain>
    </source>
</reference>
<dbReference type="InterPro" id="IPR037104">
    <property type="entry name" value="Annexin_sf"/>
</dbReference>
<evidence type="ECO:0000256" key="5">
    <source>
        <dbReference type="SAM" id="MobiDB-lite"/>
    </source>
</evidence>
<feature type="compositionally biased region" description="Basic and acidic residues" evidence="5">
    <location>
        <begin position="1301"/>
        <end position="1338"/>
    </location>
</feature>
<dbReference type="FunFam" id="1.10.220.10:FF:000004">
    <property type="entry name" value="Annexin"/>
    <property type="match status" value="1"/>
</dbReference>
<feature type="compositionally biased region" description="Low complexity" evidence="5">
    <location>
        <begin position="67"/>
        <end position="79"/>
    </location>
</feature>
<feature type="region of interest" description="Disordered" evidence="5">
    <location>
        <begin position="1"/>
        <end position="103"/>
    </location>
</feature>
<feature type="non-terminal residue" evidence="6">
    <location>
        <position position="1906"/>
    </location>
</feature>
<dbReference type="Gene3D" id="1.10.220.10">
    <property type="entry name" value="Annexin"/>
    <property type="match status" value="4"/>
</dbReference>
<evidence type="ECO:0000256" key="3">
    <source>
        <dbReference type="ARBA" id="ARBA00023216"/>
    </source>
</evidence>
<feature type="region of interest" description="Disordered" evidence="5">
    <location>
        <begin position="1660"/>
        <end position="1731"/>
    </location>
</feature>
<comment type="similarity">
    <text evidence="1 4">Belongs to the annexin family.</text>
</comment>
<feature type="region of interest" description="Disordered" evidence="5">
    <location>
        <begin position="1753"/>
        <end position="1828"/>
    </location>
</feature>
<feature type="compositionally biased region" description="Gly residues" evidence="5">
    <location>
        <begin position="1"/>
        <end position="11"/>
    </location>
</feature>
<dbReference type="PROSITE" id="PS51897">
    <property type="entry name" value="ANNEXIN_2"/>
    <property type="match status" value="4"/>
</dbReference>
<dbReference type="Proteomes" id="UP000700334">
    <property type="component" value="Unassembled WGS sequence"/>
</dbReference>
<keyword evidence="7" id="KW-1185">Reference proteome</keyword>
<dbReference type="PRINTS" id="PR00196">
    <property type="entry name" value="ANNEXIN"/>
</dbReference>
<feature type="region of interest" description="Disordered" evidence="5">
    <location>
        <begin position="378"/>
        <end position="398"/>
    </location>
</feature>
<dbReference type="GO" id="GO:0005634">
    <property type="term" value="C:nucleus"/>
    <property type="evidence" value="ECO:0007669"/>
    <property type="project" value="TreeGrafter"/>
</dbReference>
<feature type="region of interest" description="Disordered" evidence="5">
    <location>
        <begin position="446"/>
        <end position="492"/>
    </location>
</feature>
<dbReference type="SUPFAM" id="SSF47874">
    <property type="entry name" value="Annexin"/>
    <property type="match status" value="2"/>
</dbReference>
<dbReference type="Pfam" id="PF00191">
    <property type="entry name" value="Annexin"/>
    <property type="match status" value="3"/>
</dbReference>
<feature type="region of interest" description="Disordered" evidence="5">
    <location>
        <begin position="504"/>
        <end position="539"/>
    </location>
</feature>
<dbReference type="FunFam" id="1.10.220.10:FF:000022">
    <property type="entry name" value="Annexin A5"/>
    <property type="match status" value="1"/>
</dbReference>
<feature type="compositionally biased region" description="Low complexity" evidence="5">
    <location>
        <begin position="1395"/>
        <end position="1412"/>
    </location>
</feature>
<keyword evidence="4" id="KW-0111">Calcium/phospholipid-binding</keyword>
<dbReference type="PANTHER" id="PTHR10502">
    <property type="entry name" value="ANNEXIN"/>
    <property type="match status" value="1"/>
</dbReference>